<dbReference type="Pfam" id="PF02586">
    <property type="entry name" value="SRAP"/>
    <property type="match status" value="1"/>
</dbReference>
<protein>
    <recommendedName>
        <fullName evidence="3">Abasic site processing protein</fullName>
    </recommendedName>
</protein>
<dbReference type="Gene3D" id="3.90.1680.10">
    <property type="entry name" value="SOS response associated peptidase-like"/>
    <property type="match status" value="1"/>
</dbReference>
<name>A0A375BHY0_9BURK</name>
<evidence type="ECO:0008006" key="3">
    <source>
        <dbReference type="Google" id="ProtNLM"/>
    </source>
</evidence>
<dbReference type="Proteomes" id="UP000256780">
    <property type="component" value="Chromosome CBM2587_a"/>
</dbReference>
<dbReference type="GO" id="GO:0003697">
    <property type="term" value="F:single-stranded DNA binding"/>
    <property type="evidence" value="ECO:0007669"/>
    <property type="project" value="InterPro"/>
</dbReference>
<gene>
    <name evidence="2" type="ORF">CBM2587_A150003</name>
</gene>
<accession>A0A375BHY0</accession>
<dbReference type="SUPFAM" id="SSF143081">
    <property type="entry name" value="BB1717-like"/>
    <property type="match status" value="1"/>
</dbReference>
<dbReference type="InterPro" id="IPR003738">
    <property type="entry name" value="SRAP"/>
</dbReference>
<evidence type="ECO:0000313" key="2">
    <source>
        <dbReference type="EMBL" id="SOY45935.1"/>
    </source>
</evidence>
<comment type="caution">
    <text evidence="2">The sequence shown here is derived from an EMBL/GenBank/DDBJ whole genome shotgun (WGS) entry which is preliminary data.</text>
</comment>
<evidence type="ECO:0000256" key="1">
    <source>
        <dbReference type="SAM" id="MobiDB-lite"/>
    </source>
</evidence>
<dbReference type="AlphaFoldDB" id="A0A375BHY0"/>
<dbReference type="EMBL" id="OFSQ01000007">
    <property type="protein sequence ID" value="SOY45935.1"/>
    <property type="molecule type" value="Genomic_DNA"/>
</dbReference>
<dbReference type="InterPro" id="IPR036590">
    <property type="entry name" value="SRAP-like"/>
</dbReference>
<reference evidence="2" key="1">
    <citation type="submission" date="2018-01" db="EMBL/GenBank/DDBJ databases">
        <authorList>
            <person name="Clerissi C."/>
        </authorList>
    </citation>
    <scope>NUCLEOTIDE SEQUENCE</scope>
    <source>
        <strain evidence="2">Cupriavidus sp. LMG 19464</strain>
    </source>
</reference>
<proteinExistence type="predicted"/>
<sequence length="227" mass="24833">MIVCTNYAPVPAPVLRDVFGAEPPPGTWKPEVWPGDAAPIVRADASSRSECLLATFGLVPRSRHVHGARDFETMNVRAECVGDKRGSCSAWHRTQLCLVPAMAIYEPCYIAGQGWIRYRIWLPDEPALGIAGLWKQWPDGSCSFAMFTVSAPGHAVMKRMHAPGKEKRSVVMIPHLQWGAWLACRDPELARSFMALYPAEKMMAVPDPLTPQPAEEAGAASLGAPSR</sequence>
<feature type="region of interest" description="Disordered" evidence="1">
    <location>
        <begin position="207"/>
        <end position="227"/>
    </location>
</feature>
<organism evidence="2">
    <name type="scientific">Cupriavidus taiwanensis</name>
    <dbReference type="NCBI Taxonomy" id="164546"/>
    <lineage>
        <taxon>Bacteria</taxon>
        <taxon>Pseudomonadati</taxon>
        <taxon>Pseudomonadota</taxon>
        <taxon>Betaproteobacteria</taxon>
        <taxon>Burkholderiales</taxon>
        <taxon>Burkholderiaceae</taxon>
        <taxon>Cupriavidus</taxon>
    </lineage>
</organism>
<dbReference type="GO" id="GO:0106300">
    <property type="term" value="P:protein-DNA covalent cross-linking repair"/>
    <property type="evidence" value="ECO:0007669"/>
    <property type="project" value="InterPro"/>
</dbReference>